<proteinExistence type="predicted"/>
<feature type="non-terminal residue" evidence="2">
    <location>
        <position position="1"/>
    </location>
</feature>
<evidence type="ECO:0000256" key="1">
    <source>
        <dbReference type="SAM" id="MobiDB-lite"/>
    </source>
</evidence>
<comment type="caution">
    <text evidence="2">The sequence shown here is derived from an EMBL/GenBank/DDBJ whole genome shotgun (WGS) entry which is preliminary data.</text>
</comment>
<gene>
    <name evidence="2" type="ORF">PCOR1329_LOCUS31483</name>
</gene>
<evidence type="ECO:0000313" key="2">
    <source>
        <dbReference type="EMBL" id="CAK0833931.1"/>
    </source>
</evidence>
<accession>A0ABN9SPV3</accession>
<evidence type="ECO:0000313" key="3">
    <source>
        <dbReference type="Proteomes" id="UP001189429"/>
    </source>
</evidence>
<protein>
    <submittedName>
        <fullName evidence="2">Uncharacterized protein</fullName>
    </submittedName>
</protein>
<organism evidence="2 3">
    <name type="scientific">Prorocentrum cordatum</name>
    <dbReference type="NCBI Taxonomy" id="2364126"/>
    <lineage>
        <taxon>Eukaryota</taxon>
        <taxon>Sar</taxon>
        <taxon>Alveolata</taxon>
        <taxon>Dinophyceae</taxon>
        <taxon>Prorocentrales</taxon>
        <taxon>Prorocentraceae</taxon>
        <taxon>Prorocentrum</taxon>
    </lineage>
</organism>
<feature type="non-terminal residue" evidence="2">
    <location>
        <position position="119"/>
    </location>
</feature>
<feature type="compositionally biased region" description="Basic residues" evidence="1">
    <location>
        <begin position="1"/>
        <end position="10"/>
    </location>
</feature>
<keyword evidence="3" id="KW-1185">Reference proteome</keyword>
<reference evidence="2" key="1">
    <citation type="submission" date="2023-10" db="EMBL/GenBank/DDBJ databases">
        <authorList>
            <person name="Chen Y."/>
            <person name="Shah S."/>
            <person name="Dougan E. K."/>
            <person name="Thang M."/>
            <person name="Chan C."/>
        </authorList>
    </citation>
    <scope>NUCLEOTIDE SEQUENCE [LARGE SCALE GENOMIC DNA]</scope>
</reference>
<dbReference type="EMBL" id="CAUYUJ010012431">
    <property type="protein sequence ID" value="CAK0833931.1"/>
    <property type="molecule type" value="Genomic_DNA"/>
</dbReference>
<dbReference type="Proteomes" id="UP001189429">
    <property type="component" value="Unassembled WGS sequence"/>
</dbReference>
<name>A0ABN9SPV3_9DINO</name>
<sequence length="119" mass="13005">EEEKRKKTVRSTRAPRQPACANDAAPMAGRPEEQQLWADSARFLDETGAAMAEIEERFRTESVAQACRQSDLEDELRAARARLQEAPRALSDARQAVEAARVAWSARAAALASGLRGVA</sequence>
<feature type="region of interest" description="Disordered" evidence="1">
    <location>
        <begin position="1"/>
        <end position="29"/>
    </location>
</feature>